<reference evidence="2 3" key="1">
    <citation type="submission" date="2021-03" db="EMBL/GenBank/DDBJ databases">
        <title>Genomic Encyclopedia of Type Strains, Phase IV (KMG-IV): sequencing the most valuable type-strain genomes for metagenomic binning, comparative biology and taxonomic classification.</title>
        <authorList>
            <person name="Goeker M."/>
        </authorList>
    </citation>
    <scope>NUCLEOTIDE SEQUENCE [LARGE SCALE GENOMIC DNA]</scope>
    <source>
        <strain evidence="2 3">DSM 27138</strain>
    </source>
</reference>
<sequence>MPKMGGGTGGGIRDGASRVPSVTSPWVVNAVRRGARAGGWLCCACCASDCVPGYVLYASLTALGRRRRDGRGSPTGSATDPSHRREGAAVRRAALR</sequence>
<comment type="caution">
    <text evidence="2">The sequence shown here is derived from an EMBL/GenBank/DDBJ whole genome shotgun (WGS) entry which is preliminary data.</text>
</comment>
<evidence type="ECO:0000313" key="2">
    <source>
        <dbReference type="EMBL" id="MBP2018464.1"/>
    </source>
</evidence>
<dbReference type="RefSeq" id="WP_209466631.1">
    <property type="nucleotide sequence ID" value="NZ_JAGGLG010000013.1"/>
</dbReference>
<evidence type="ECO:0000256" key="1">
    <source>
        <dbReference type="SAM" id="MobiDB-lite"/>
    </source>
</evidence>
<organism evidence="2 3">
    <name type="scientific">Symbiobacterium terraclitae</name>
    <dbReference type="NCBI Taxonomy" id="557451"/>
    <lineage>
        <taxon>Bacteria</taxon>
        <taxon>Bacillati</taxon>
        <taxon>Bacillota</taxon>
        <taxon>Clostridia</taxon>
        <taxon>Eubacteriales</taxon>
        <taxon>Symbiobacteriaceae</taxon>
        <taxon>Symbiobacterium</taxon>
    </lineage>
</organism>
<evidence type="ECO:0000313" key="3">
    <source>
        <dbReference type="Proteomes" id="UP001519289"/>
    </source>
</evidence>
<gene>
    <name evidence="2" type="ORF">J2Z79_001875</name>
</gene>
<keyword evidence="3" id="KW-1185">Reference proteome</keyword>
<feature type="region of interest" description="Disordered" evidence="1">
    <location>
        <begin position="66"/>
        <end position="96"/>
    </location>
</feature>
<dbReference type="EMBL" id="JAGGLG010000013">
    <property type="protein sequence ID" value="MBP2018464.1"/>
    <property type="molecule type" value="Genomic_DNA"/>
</dbReference>
<proteinExistence type="predicted"/>
<accession>A0ABS4JSF2</accession>
<dbReference type="Proteomes" id="UP001519289">
    <property type="component" value="Unassembled WGS sequence"/>
</dbReference>
<protein>
    <submittedName>
        <fullName evidence="2">Uncharacterized protein</fullName>
    </submittedName>
</protein>
<name>A0ABS4JSF2_9FIRM</name>